<dbReference type="EMBL" id="ANOG01000400">
    <property type="protein sequence ID" value="EMI20248.1"/>
    <property type="molecule type" value="Genomic_DNA"/>
</dbReference>
<evidence type="ECO:0000256" key="1">
    <source>
        <dbReference type="SAM" id="Coils"/>
    </source>
</evidence>
<feature type="compositionally biased region" description="Low complexity" evidence="2">
    <location>
        <begin position="62"/>
        <end position="84"/>
    </location>
</feature>
<evidence type="ECO:0000313" key="4">
    <source>
        <dbReference type="Proteomes" id="UP000011991"/>
    </source>
</evidence>
<sequence length="722" mass="79641">MIIAVIAFLIRDRGQSEPENRSEKSARTVSTQADRTIRFPPGTFPQQLAKMQLPETDEPADSSAQPNSTPPTSTQPANQPTTNPKAASLDQQSPFGGPTVKRTVTLPAATKPRPRLPIVSVSGHRKKLDDAYADAFESYEAFTALSSNDKKNTAAQKEDYRRTLGETIDLTQHAYALAMHQGDLQKRNELCYLLAYLSFTAGHVIEASLYGESVARYGDPQESMTREAALIALGAIDEAAATQWADAEIPGELHQMRLLAELFEQKWPEDAQVEAIWMNLGQRFDAHNRPLDAADAYLKIKKPSKLYDRAQMAAGLAYWNQFVDEASEADADPDAMVKRLELARDVMIRGIRSAEQQKLPLTPPILDAKYKVALIAARLGNPESTVTWLEKTKTPLIDSITTGKGNKKKITVTPEFAQNVFQLLYQAKTRLNDLEGAKQALEQLAKVLDSDATDRLDRMSLAVIQRQISSMLDGPKLSPADIKKLEQTIAAIDSDSDVMTASNQLWIAESWAKLAPRGQTPMVVRQCYENAAMIYDRSLAQKDFPSSSRTAALIRQAELLRWAGKISDSLAIMTQILAEAPGAIELQIQAAKSLETIAFRQPSEANLRAAISGPPRNDGDNGVSPIWGWAKLTSQLHQIRYSDRGTSKHAEQLIESHLHLARCRWLLAGVTGDDAESVELVRKTNQQLSRLQSDISGNRDESIAAWSKAIEQLQALLNPSTS</sequence>
<proteinExistence type="predicted"/>
<comment type="caution">
    <text evidence="3">The sequence shown here is derived from an EMBL/GenBank/DDBJ whole genome shotgun (WGS) entry which is preliminary data.</text>
</comment>
<feature type="region of interest" description="Disordered" evidence="2">
    <location>
        <begin position="14"/>
        <end position="111"/>
    </location>
</feature>
<organism evidence="3 4">
    <name type="scientific">Rhodopirellula maiorica SM1</name>
    <dbReference type="NCBI Taxonomy" id="1265738"/>
    <lineage>
        <taxon>Bacteria</taxon>
        <taxon>Pseudomonadati</taxon>
        <taxon>Planctomycetota</taxon>
        <taxon>Planctomycetia</taxon>
        <taxon>Pirellulales</taxon>
        <taxon>Pirellulaceae</taxon>
        <taxon>Novipirellula</taxon>
    </lineage>
</organism>
<dbReference type="Proteomes" id="UP000011991">
    <property type="component" value="Unassembled WGS sequence"/>
</dbReference>
<keyword evidence="1" id="KW-0175">Coiled coil</keyword>
<dbReference type="AlphaFoldDB" id="M5RLP6"/>
<feature type="coiled-coil region" evidence="1">
    <location>
        <begin position="424"/>
        <end position="451"/>
    </location>
</feature>
<name>M5RLP6_9BACT</name>
<accession>M5RLP6</accession>
<evidence type="ECO:0000313" key="3">
    <source>
        <dbReference type="EMBL" id="EMI20248.1"/>
    </source>
</evidence>
<gene>
    <name evidence="3" type="ORF">RMSM_02824</name>
</gene>
<reference evidence="3 4" key="1">
    <citation type="journal article" date="2013" name="Mar. Genomics">
        <title>Expression of sulfatases in Rhodopirellula baltica and the diversity of sulfatases in the genus Rhodopirellula.</title>
        <authorList>
            <person name="Wegner C.E."/>
            <person name="Richter-Heitmann T."/>
            <person name="Klindworth A."/>
            <person name="Klockow C."/>
            <person name="Richter M."/>
            <person name="Achstetter T."/>
            <person name="Glockner F.O."/>
            <person name="Harder J."/>
        </authorList>
    </citation>
    <scope>NUCLEOTIDE SEQUENCE [LARGE SCALE GENOMIC DNA]</scope>
    <source>
        <strain evidence="3 4">SM1</strain>
    </source>
</reference>
<keyword evidence="4" id="KW-1185">Reference proteome</keyword>
<feature type="compositionally biased region" description="Basic and acidic residues" evidence="2">
    <location>
        <begin position="14"/>
        <end position="26"/>
    </location>
</feature>
<protein>
    <submittedName>
        <fullName evidence="3">Uncharacterized protein</fullName>
    </submittedName>
</protein>
<evidence type="ECO:0000256" key="2">
    <source>
        <dbReference type="SAM" id="MobiDB-lite"/>
    </source>
</evidence>
<dbReference type="PATRIC" id="fig|1265738.3.peg.2829"/>